<comment type="caution">
    <text evidence="2">The sequence shown here is derived from an EMBL/GenBank/DDBJ whole genome shotgun (WGS) entry which is preliminary data.</text>
</comment>
<feature type="non-terminal residue" evidence="2">
    <location>
        <position position="116"/>
    </location>
</feature>
<protein>
    <submittedName>
        <fullName evidence="2">Uncharacterized protein</fullName>
    </submittedName>
</protein>
<keyword evidence="3" id="KW-1185">Reference proteome</keyword>
<accession>A0AAD8EK44</accession>
<sequence length="116" mass="13151">KRKPLTQNETVIVDREMKTLIDSSVEINYGFSEYPKEKKSQAITSETSPPRTKSTHEANEEDEKKKAIHSKAEASTKCQADCQSSRLSPSQGHVAARRCYNLNGIKNNYELKKYNS</sequence>
<reference evidence="2" key="1">
    <citation type="journal article" date="2023" name="IScience">
        <title>Live-bearing cockroach genome reveals convergent evolutionary mechanisms linked to viviparity in insects and beyond.</title>
        <authorList>
            <person name="Fouks B."/>
            <person name="Harrison M.C."/>
            <person name="Mikhailova A.A."/>
            <person name="Marchal E."/>
            <person name="English S."/>
            <person name="Carruthers M."/>
            <person name="Jennings E.C."/>
            <person name="Chiamaka E.L."/>
            <person name="Frigard R.A."/>
            <person name="Pippel M."/>
            <person name="Attardo G.M."/>
            <person name="Benoit J.B."/>
            <person name="Bornberg-Bauer E."/>
            <person name="Tobe S.S."/>
        </authorList>
    </citation>
    <scope>NUCLEOTIDE SEQUENCE</scope>
    <source>
        <strain evidence="2">Stay&amp;Tobe</strain>
    </source>
</reference>
<name>A0AAD8EK44_DIPPU</name>
<feature type="compositionally biased region" description="Polar residues" evidence="1">
    <location>
        <begin position="41"/>
        <end position="52"/>
    </location>
</feature>
<feature type="compositionally biased region" description="Basic and acidic residues" evidence="1">
    <location>
        <begin position="54"/>
        <end position="74"/>
    </location>
</feature>
<proteinExistence type="predicted"/>
<organism evidence="2 3">
    <name type="scientific">Diploptera punctata</name>
    <name type="common">Pacific beetle cockroach</name>
    <dbReference type="NCBI Taxonomy" id="6984"/>
    <lineage>
        <taxon>Eukaryota</taxon>
        <taxon>Metazoa</taxon>
        <taxon>Ecdysozoa</taxon>
        <taxon>Arthropoda</taxon>
        <taxon>Hexapoda</taxon>
        <taxon>Insecta</taxon>
        <taxon>Pterygota</taxon>
        <taxon>Neoptera</taxon>
        <taxon>Polyneoptera</taxon>
        <taxon>Dictyoptera</taxon>
        <taxon>Blattodea</taxon>
        <taxon>Blaberoidea</taxon>
        <taxon>Blaberidae</taxon>
        <taxon>Diplopterinae</taxon>
        <taxon>Diploptera</taxon>
    </lineage>
</organism>
<dbReference type="EMBL" id="JASPKZ010003430">
    <property type="protein sequence ID" value="KAJ9593545.1"/>
    <property type="molecule type" value="Genomic_DNA"/>
</dbReference>
<dbReference type="Proteomes" id="UP001233999">
    <property type="component" value="Unassembled WGS sequence"/>
</dbReference>
<dbReference type="AlphaFoldDB" id="A0AAD8EK44"/>
<reference evidence="2" key="2">
    <citation type="submission" date="2023-05" db="EMBL/GenBank/DDBJ databases">
        <authorList>
            <person name="Fouks B."/>
        </authorList>
    </citation>
    <scope>NUCLEOTIDE SEQUENCE</scope>
    <source>
        <strain evidence="2">Stay&amp;Tobe</strain>
        <tissue evidence="2">Testes</tissue>
    </source>
</reference>
<evidence type="ECO:0000313" key="2">
    <source>
        <dbReference type="EMBL" id="KAJ9593545.1"/>
    </source>
</evidence>
<evidence type="ECO:0000313" key="3">
    <source>
        <dbReference type="Proteomes" id="UP001233999"/>
    </source>
</evidence>
<feature type="region of interest" description="Disordered" evidence="1">
    <location>
        <begin position="35"/>
        <end position="94"/>
    </location>
</feature>
<evidence type="ECO:0000256" key="1">
    <source>
        <dbReference type="SAM" id="MobiDB-lite"/>
    </source>
</evidence>
<feature type="compositionally biased region" description="Polar residues" evidence="1">
    <location>
        <begin position="76"/>
        <end position="91"/>
    </location>
</feature>
<feature type="non-terminal residue" evidence="2">
    <location>
        <position position="1"/>
    </location>
</feature>
<gene>
    <name evidence="2" type="ORF">L9F63_014906</name>
</gene>